<feature type="compositionally biased region" description="Low complexity" evidence="1">
    <location>
        <begin position="30"/>
        <end position="40"/>
    </location>
</feature>
<sequence>MTRSMQNDYSSSDYSSDYSSYDSEYDSEYDSSASGSSSDGNMAKLKQLARLRAMQHNPGPAQELRQVNQQPQAVQSQPIQQIIQPAIIAPSEASRRIVHYSSKMSYDEVWDYTQEFFGRCNDRIKAKHRAAFARDESIRWLHLIWLAAWGITVGTIVAIVLIYPGLLADILDYSTYGYFLFTAIEYALILRSLKTAVYDPPIVLEEEEEVQRLPKGKVCLMLAFGWNTIGLSDEEKAKVRDSRLAAITDSIEAAGRVFEPQDIFVVHNSNDVQFDEEDGTKTSALPDTVVQEFLRGKAVYAGLEIANKSVAVYYCAELVDRLGYEYSIVMDDDCEVPPQLTEVLRGNLEDDAYCFAITAARSNESFMPQLLANEQAIEYALSDLAKISQAAFSPKASVLSPHGAANMWKAHLLPQVMAQHNCIFDGEDYQMGKILREKFPKGRMSMISSCHVPTNVPTAIRALTRQRKNSWDLAAHQFLCGGLCGSPHTAEYLQVILCLPFNIRNMVLRVYTAQDVWTAIQDYFRVPLLVWYMWKTVLNLEINLWVVASFALMFITQWTVAFSFQHFKVKNRPELQMKGGAGMTTMCCLAFPFYRFYLSFVRVASLLTYLFSYQSIKRTAIPVAQTGVESTLPEYFTLEDIPKRERRHPVTTPSLNQSR</sequence>
<gene>
    <name evidence="3" type="ORF">J8273_7490</name>
</gene>
<feature type="transmembrane region" description="Helical" evidence="2">
    <location>
        <begin position="542"/>
        <end position="564"/>
    </location>
</feature>
<evidence type="ECO:0000313" key="3">
    <source>
        <dbReference type="EMBL" id="KAG9391216.1"/>
    </source>
</evidence>
<evidence type="ECO:0000313" key="4">
    <source>
        <dbReference type="Proteomes" id="UP000717585"/>
    </source>
</evidence>
<dbReference type="InterPro" id="IPR029044">
    <property type="entry name" value="Nucleotide-diphossugar_trans"/>
</dbReference>
<evidence type="ECO:0000256" key="2">
    <source>
        <dbReference type="SAM" id="Phobius"/>
    </source>
</evidence>
<feature type="transmembrane region" description="Helical" evidence="2">
    <location>
        <begin position="175"/>
        <end position="193"/>
    </location>
</feature>
<dbReference type="GO" id="GO:0016740">
    <property type="term" value="F:transferase activity"/>
    <property type="evidence" value="ECO:0007669"/>
    <property type="project" value="UniProtKB-KW"/>
</dbReference>
<keyword evidence="3" id="KW-0808">Transferase</keyword>
<keyword evidence="2" id="KW-1133">Transmembrane helix</keyword>
<feature type="transmembrane region" description="Helical" evidence="2">
    <location>
        <begin position="143"/>
        <end position="163"/>
    </location>
</feature>
<dbReference type="OrthoDB" id="2590398at2759"/>
<keyword evidence="2" id="KW-0472">Membrane</keyword>
<proteinExistence type="predicted"/>
<accession>A0A8J6AQB3</accession>
<feature type="compositionally biased region" description="Low complexity" evidence="1">
    <location>
        <begin position="8"/>
        <end position="22"/>
    </location>
</feature>
<feature type="region of interest" description="Disordered" evidence="1">
    <location>
        <begin position="1"/>
        <end position="41"/>
    </location>
</feature>
<dbReference type="SUPFAM" id="SSF53448">
    <property type="entry name" value="Nucleotide-diphospho-sugar transferases"/>
    <property type="match status" value="1"/>
</dbReference>
<evidence type="ECO:0000256" key="1">
    <source>
        <dbReference type="SAM" id="MobiDB-lite"/>
    </source>
</evidence>
<name>A0A8J6AQB3_9EUKA</name>
<keyword evidence="4" id="KW-1185">Reference proteome</keyword>
<keyword evidence="2" id="KW-0812">Transmembrane</keyword>
<dbReference type="AlphaFoldDB" id="A0A8J6AQB3"/>
<dbReference type="EMBL" id="JAHDYR010000062">
    <property type="protein sequence ID" value="KAG9391216.1"/>
    <property type="molecule type" value="Genomic_DNA"/>
</dbReference>
<reference evidence="3" key="1">
    <citation type="submission" date="2021-05" db="EMBL/GenBank/DDBJ databases">
        <title>A free-living protist that lacks canonical eukaryotic 1 DNA replication and segregation systems.</title>
        <authorList>
            <person name="Salas-Leiva D.E."/>
            <person name="Tromer E.C."/>
            <person name="Curtis B.A."/>
            <person name="Jerlstrom-Hultqvist J."/>
            <person name="Kolisko M."/>
            <person name="Yi Z."/>
            <person name="Salas-Leiva J.S."/>
            <person name="Gallot-Lavallee L."/>
            <person name="Kops G.J.P.L."/>
            <person name="Archibald J.M."/>
            <person name="Simpson A.G.B."/>
            <person name="Roger A.J."/>
        </authorList>
    </citation>
    <scope>NUCLEOTIDE SEQUENCE</scope>
    <source>
        <strain evidence="3">BICM</strain>
    </source>
</reference>
<organism evidence="3 4">
    <name type="scientific">Carpediemonas membranifera</name>
    <dbReference type="NCBI Taxonomy" id="201153"/>
    <lineage>
        <taxon>Eukaryota</taxon>
        <taxon>Metamonada</taxon>
        <taxon>Carpediemonas-like organisms</taxon>
        <taxon>Carpediemonas</taxon>
    </lineage>
</organism>
<comment type="caution">
    <text evidence="3">The sequence shown here is derived from an EMBL/GenBank/DDBJ whole genome shotgun (WGS) entry which is preliminary data.</text>
</comment>
<protein>
    <submittedName>
        <fullName evidence="3">Glycosyl transferase</fullName>
    </submittedName>
</protein>
<dbReference type="Proteomes" id="UP000717585">
    <property type="component" value="Unassembled WGS sequence"/>
</dbReference>